<dbReference type="PROSITE" id="PS51857">
    <property type="entry name" value="CSD_2"/>
    <property type="match status" value="1"/>
</dbReference>
<dbReference type="GO" id="GO:0003676">
    <property type="term" value="F:nucleic acid binding"/>
    <property type="evidence" value="ECO:0007669"/>
    <property type="project" value="InterPro"/>
</dbReference>
<evidence type="ECO:0000313" key="6">
    <source>
        <dbReference type="Proteomes" id="UP000663940"/>
    </source>
</evidence>
<dbReference type="EMBL" id="CP071880">
    <property type="protein sequence ID" value="QTE48259.1"/>
    <property type="molecule type" value="Genomic_DNA"/>
</dbReference>
<dbReference type="SUPFAM" id="SSF50249">
    <property type="entry name" value="Nucleic acid-binding proteins"/>
    <property type="match status" value="1"/>
</dbReference>
<dbReference type="Proteomes" id="UP000250557">
    <property type="component" value="Chromosome"/>
</dbReference>
<dbReference type="InterPro" id="IPR011129">
    <property type="entry name" value="CSD"/>
</dbReference>
<dbReference type="AlphaFoldDB" id="A0AAE6JCU8"/>
<gene>
    <name evidence="3" type="ORF">DIU31_005480</name>
    <name evidence="4" type="ORF">J3L21_22245</name>
</gene>
<feature type="compositionally biased region" description="Basic and acidic residues" evidence="1">
    <location>
        <begin position="20"/>
        <end position="33"/>
    </location>
</feature>
<dbReference type="InterPro" id="IPR002059">
    <property type="entry name" value="CSP_DNA-bd"/>
</dbReference>
<dbReference type="RefSeq" id="WP_112658600.1">
    <property type="nucleotide sequence ID" value="NZ_CP043451.1"/>
</dbReference>
<reference evidence="3 5" key="1">
    <citation type="submission" date="2019-08" db="EMBL/GenBank/DDBJ databases">
        <title>Comparative genome analysis confer to the adaptation heavy metal polluted environment.</title>
        <authorList>
            <person name="Li Y."/>
        </authorList>
    </citation>
    <scope>NUCLEOTIDE SEQUENCE [LARGE SCALE GENOMIC DNA]</scope>
    <source>
        <strain evidence="3 5">P2</strain>
    </source>
</reference>
<feature type="domain" description="CSD" evidence="2">
    <location>
        <begin position="87"/>
        <end position="144"/>
    </location>
</feature>
<dbReference type="Proteomes" id="UP000663940">
    <property type="component" value="Chromosome"/>
</dbReference>
<name>A0AAE6JCU8_9SPHI</name>
<dbReference type="EMBL" id="CP043451">
    <property type="protein sequence ID" value="QEM02993.1"/>
    <property type="molecule type" value="Genomic_DNA"/>
</dbReference>
<sequence length="146" mass="16341">MAKSNETFNKKEKEKKRQKKLQDKKEKAAERKANSGKGKGLEDMMAYVDENGNITSSQPKSTQPKMIELSDVAIATPKKVEDAEDPLKSGVISFYNTSKGFGFIRNAKIFFHVNQLSYPAKENDKVNYLTEKGPKGLIAINVNKIV</sequence>
<dbReference type="Pfam" id="PF00313">
    <property type="entry name" value="CSD"/>
    <property type="match status" value="1"/>
</dbReference>
<evidence type="ECO:0000313" key="4">
    <source>
        <dbReference type="EMBL" id="QTE48259.1"/>
    </source>
</evidence>
<dbReference type="GO" id="GO:0005829">
    <property type="term" value="C:cytosol"/>
    <property type="evidence" value="ECO:0007669"/>
    <property type="project" value="UniProtKB-ARBA"/>
</dbReference>
<evidence type="ECO:0000256" key="1">
    <source>
        <dbReference type="SAM" id="MobiDB-lite"/>
    </source>
</evidence>
<dbReference type="CDD" id="cd04458">
    <property type="entry name" value="CSP_CDS"/>
    <property type="match status" value="1"/>
</dbReference>
<accession>A0AAE6JCU8</accession>
<dbReference type="Gene3D" id="2.40.50.140">
    <property type="entry name" value="Nucleic acid-binding proteins"/>
    <property type="match status" value="1"/>
</dbReference>
<dbReference type="SMART" id="SM00357">
    <property type="entry name" value="CSP"/>
    <property type="match status" value="1"/>
</dbReference>
<protein>
    <submittedName>
        <fullName evidence="3">Cold shock domain-containing protein</fullName>
    </submittedName>
</protein>
<keyword evidence="6" id="KW-1185">Reference proteome</keyword>
<evidence type="ECO:0000313" key="5">
    <source>
        <dbReference type="Proteomes" id="UP000250557"/>
    </source>
</evidence>
<feature type="region of interest" description="Disordered" evidence="1">
    <location>
        <begin position="1"/>
        <end position="42"/>
    </location>
</feature>
<proteinExistence type="predicted"/>
<evidence type="ECO:0000259" key="2">
    <source>
        <dbReference type="PROSITE" id="PS51857"/>
    </source>
</evidence>
<organism evidence="3 5">
    <name type="scientific">Mucilaginibacter rubeus</name>
    <dbReference type="NCBI Taxonomy" id="2027860"/>
    <lineage>
        <taxon>Bacteria</taxon>
        <taxon>Pseudomonadati</taxon>
        <taxon>Bacteroidota</taxon>
        <taxon>Sphingobacteriia</taxon>
        <taxon>Sphingobacteriales</taxon>
        <taxon>Sphingobacteriaceae</taxon>
        <taxon>Mucilaginibacter</taxon>
    </lineage>
</organism>
<evidence type="ECO:0000313" key="3">
    <source>
        <dbReference type="EMBL" id="QEM02993.1"/>
    </source>
</evidence>
<dbReference type="InterPro" id="IPR012340">
    <property type="entry name" value="NA-bd_OB-fold"/>
</dbReference>
<reference evidence="4 6" key="2">
    <citation type="submission" date="2021-03" db="EMBL/GenBank/DDBJ databases">
        <title>Mucilaginibacter strains isolated from gold and copper mining confer multi heavy-metal resistance.</title>
        <authorList>
            <person name="Li Y."/>
        </authorList>
    </citation>
    <scope>NUCLEOTIDE SEQUENCE [LARGE SCALE GENOMIC DNA]</scope>
    <source>
        <strain evidence="4 6">P2-4</strain>
    </source>
</reference>